<feature type="domain" description="PucR C-terminal helix-turn-helix" evidence="1">
    <location>
        <begin position="258"/>
        <end position="315"/>
    </location>
</feature>
<name>A0ABU1ILG3_9BACL</name>
<evidence type="ECO:0000313" key="3">
    <source>
        <dbReference type="Proteomes" id="UP001185012"/>
    </source>
</evidence>
<dbReference type="InterPro" id="IPR025736">
    <property type="entry name" value="PucR_C-HTH_dom"/>
</dbReference>
<gene>
    <name evidence="2" type="ORF">JOE21_001611</name>
</gene>
<dbReference type="InterPro" id="IPR009057">
    <property type="entry name" value="Homeodomain-like_sf"/>
</dbReference>
<dbReference type="Pfam" id="PF13556">
    <property type="entry name" value="HTH_30"/>
    <property type="match status" value="1"/>
</dbReference>
<dbReference type="InterPro" id="IPR042070">
    <property type="entry name" value="PucR_C-HTH_sf"/>
</dbReference>
<organism evidence="2 3">
    <name type="scientific">Desmospora profundinema</name>
    <dbReference type="NCBI Taxonomy" id="1571184"/>
    <lineage>
        <taxon>Bacteria</taxon>
        <taxon>Bacillati</taxon>
        <taxon>Bacillota</taxon>
        <taxon>Bacilli</taxon>
        <taxon>Bacillales</taxon>
        <taxon>Thermoactinomycetaceae</taxon>
        <taxon>Desmospora</taxon>
    </lineage>
</organism>
<sequence>MSDWEQIRSVLEEALDARVERVPASTDLGERLEITVLPFRMEGADWLLVVGETLSIRERSLLRVWLSERLSDPFQPTDFCERLAHWLRNPGDFTSPPAPSSGKWESRVPFLILEKRGRREGSDEVIARFFEGDSWLLSLQEGERLLMVSQSLLDGDEVSIESAWLDAAQGLAEAIATEAGEEVTVAVHAPVEAVEQLPSALSSLRDTVHIGRRFHPSKSAFAAWNLTLERLLRTVDDRELKRFLDDVSPIPFWREEELRRTLHVFLEQNLNVSETARRLFLHRNTLIYRLDRLKQETGLDVRQFEDALRVKLVLLLTGRERS</sequence>
<dbReference type="Proteomes" id="UP001185012">
    <property type="component" value="Unassembled WGS sequence"/>
</dbReference>
<proteinExistence type="predicted"/>
<evidence type="ECO:0000259" key="1">
    <source>
        <dbReference type="Pfam" id="PF13556"/>
    </source>
</evidence>
<protein>
    <recommendedName>
        <fullName evidence="1">PucR C-terminal helix-turn-helix domain-containing protein</fullName>
    </recommendedName>
</protein>
<keyword evidence="3" id="KW-1185">Reference proteome</keyword>
<evidence type="ECO:0000313" key="2">
    <source>
        <dbReference type="EMBL" id="MDR6225613.1"/>
    </source>
</evidence>
<accession>A0ABU1ILG3</accession>
<reference evidence="2 3" key="1">
    <citation type="submission" date="2023-07" db="EMBL/GenBank/DDBJ databases">
        <title>Genomic Encyclopedia of Type Strains, Phase IV (KMG-IV): sequencing the most valuable type-strain genomes for metagenomic binning, comparative biology and taxonomic classification.</title>
        <authorList>
            <person name="Goeker M."/>
        </authorList>
    </citation>
    <scope>NUCLEOTIDE SEQUENCE [LARGE SCALE GENOMIC DNA]</scope>
    <source>
        <strain evidence="2 3">DSM 45903</strain>
    </source>
</reference>
<dbReference type="SUPFAM" id="SSF46689">
    <property type="entry name" value="Homeodomain-like"/>
    <property type="match status" value="1"/>
</dbReference>
<comment type="caution">
    <text evidence="2">The sequence shown here is derived from an EMBL/GenBank/DDBJ whole genome shotgun (WGS) entry which is preliminary data.</text>
</comment>
<dbReference type="PANTHER" id="PTHR33744">
    <property type="entry name" value="CARBOHYDRATE DIACID REGULATOR"/>
    <property type="match status" value="1"/>
</dbReference>
<dbReference type="EMBL" id="JAVDQG010000003">
    <property type="protein sequence ID" value="MDR6225613.1"/>
    <property type="molecule type" value="Genomic_DNA"/>
</dbReference>
<dbReference type="RefSeq" id="WP_309864530.1">
    <property type="nucleotide sequence ID" value="NZ_JAVDQG010000003.1"/>
</dbReference>
<dbReference type="Gene3D" id="1.10.10.2840">
    <property type="entry name" value="PucR C-terminal helix-turn-helix domain"/>
    <property type="match status" value="1"/>
</dbReference>
<dbReference type="PANTHER" id="PTHR33744:SF15">
    <property type="entry name" value="CARBOHYDRATE DIACID REGULATOR"/>
    <property type="match status" value="1"/>
</dbReference>
<dbReference type="InterPro" id="IPR051448">
    <property type="entry name" value="CdaR-like_regulators"/>
</dbReference>